<dbReference type="EMBL" id="QXFY01001873">
    <property type="protein sequence ID" value="KAE9307615.1"/>
    <property type="molecule type" value="Genomic_DNA"/>
</dbReference>
<dbReference type="PRINTS" id="PR00948">
    <property type="entry name" value="ELICITIN"/>
</dbReference>
<feature type="chain" id="PRO_5026099179" description="Elicitin" evidence="7">
    <location>
        <begin position="21"/>
        <end position="578"/>
    </location>
</feature>
<evidence type="ECO:0000313" key="9">
    <source>
        <dbReference type="Proteomes" id="UP000486351"/>
    </source>
</evidence>
<dbReference type="InterPro" id="IPR024857">
    <property type="entry name" value="Cappuccino"/>
</dbReference>
<dbReference type="PANTHER" id="PTHR16230:SF3">
    <property type="entry name" value="BIOGENESIS OF LYSOSOMAL ORGANELLES COMPLEX-1, SUBUNIT 4, CAPPUCCINO"/>
    <property type="match status" value="1"/>
</dbReference>
<dbReference type="GO" id="GO:0052040">
    <property type="term" value="P:symbiont-mediated perturbation of host programmed cell death"/>
    <property type="evidence" value="ECO:0007669"/>
    <property type="project" value="UniProtKB-KW"/>
</dbReference>
<proteinExistence type="inferred from homology"/>
<gene>
    <name evidence="8" type="ORF">PF008_g21186</name>
</gene>
<feature type="compositionally biased region" description="Polar residues" evidence="6">
    <location>
        <begin position="293"/>
        <end position="315"/>
    </location>
</feature>
<keyword evidence="3" id="KW-0964">Secreted</keyword>
<evidence type="ECO:0000256" key="2">
    <source>
        <dbReference type="ARBA" id="ARBA00009544"/>
    </source>
</evidence>
<evidence type="ECO:0000256" key="6">
    <source>
        <dbReference type="SAM" id="MobiDB-lite"/>
    </source>
</evidence>
<evidence type="ECO:0000256" key="3">
    <source>
        <dbReference type="ARBA" id="ARBA00022525"/>
    </source>
</evidence>
<comment type="subcellular location">
    <subcellularLocation>
        <location evidence="1">Secreted</location>
    </subcellularLocation>
</comment>
<evidence type="ECO:0000313" key="8">
    <source>
        <dbReference type="EMBL" id="KAE9307615.1"/>
    </source>
</evidence>
<accession>A0A6G0QXB6</accession>
<dbReference type="Gene3D" id="1.10.239.10">
    <property type="entry name" value="Elicitin domain"/>
    <property type="match status" value="1"/>
</dbReference>
<evidence type="ECO:0008006" key="10">
    <source>
        <dbReference type="Google" id="ProtNLM"/>
    </source>
</evidence>
<dbReference type="InterPro" id="IPR002200">
    <property type="entry name" value="Elicitin"/>
</dbReference>
<dbReference type="SUPFAM" id="SSF48647">
    <property type="entry name" value="Fungal elicitin"/>
    <property type="match status" value="1"/>
</dbReference>
<evidence type="ECO:0000256" key="7">
    <source>
        <dbReference type="SAM" id="SignalP"/>
    </source>
</evidence>
<organism evidence="8 9">
    <name type="scientific">Phytophthora fragariae</name>
    <dbReference type="NCBI Taxonomy" id="53985"/>
    <lineage>
        <taxon>Eukaryota</taxon>
        <taxon>Sar</taxon>
        <taxon>Stramenopiles</taxon>
        <taxon>Oomycota</taxon>
        <taxon>Peronosporomycetes</taxon>
        <taxon>Peronosporales</taxon>
        <taxon>Peronosporaceae</taxon>
        <taxon>Phytophthora</taxon>
    </lineage>
</organism>
<feature type="region of interest" description="Disordered" evidence="6">
    <location>
        <begin position="293"/>
        <end position="373"/>
    </location>
</feature>
<dbReference type="PANTHER" id="PTHR16230">
    <property type="entry name" value="CAPPUCCINO"/>
    <property type="match status" value="1"/>
</dbReference>
<sequence>MNAKTILAVAAAAFIGSVAADTCTSTQQTSAYTTLASLLTLDSFQGCVDDSGYSLLYSTSLPTDAEYVEMCASSNCQSLIESIISLSPPDCTLTVPTSGLEVNVYDLANGFATELLLFCDFLECRLHTSGVLLLRRILADFFAGNEHTLLDFMRLGASVVAVMPVERKSARRQQEAARLLALQKQTAAENVLRETPNQVDTTQRSQMDPPPPQICVFRYLSARVATKNIVWLRDMFQEFCRGEDALLREFVRRGNEPISVVPVDIQELSRAPLPPPPLQVETTANAAVMQTMARPQTETPRNATPLDASSTTPSTQRKRSRGLEQNTAGGRVVDGTVESRTRKQTRTGSDPAPDKENEVVAATDPEVGQSMLPSDNDIRTAIMSALERVEKQEPWKQILNFADMPMPFDAAEKHPKLVAALQEFWETNSQAVWERQFWAPLSRERYHEQHTLRRGRQSRAQNGFEKNVIPLVYKAFGAAFFVELDKRREQHYSWYYLDQVVDLFTLAQRCGLQTCLQYIESEAFKRFPVAPGISRNFFLRANGKSRSMWSSSPALKRMLDEIVALKAKTKGANRPVAV</sequence>
<dbReference type="AlphaFoldDB" id="A0A6G0QXB6"/>
<evidence type="ECO:0000256" key="5">
    <source>
        <dbReference type="ARBA" id="ARBA00023157"/>
    </source>
</evidence>
<dbReference type="SMART" id="SM01187">
    <property type="entry name" value="Elicitin"/>
    <property type="match status" value="1"/>
</dbReference>
<evidence type="ECO:0000256" key="1">
    <source>
        <dbReference type="ARBA" id="ARBA00004613"/>
    </source>
</evidence>
<keyword evidence="7" id="KW-0732">Signal</keyword>
<dbReference type="InterPro" id="IPR036470">
    <property type="entry name" value="Elicitin_sf"/>
</dbReference>
<dbReference type="GO" id="GO:0031083">
    <property type="term" value="C:BLOC-1 complex"/>
    <property type="evidence" value="ECO:0007669"/>
    <property type="project" value="TreeGrafter"/>
</dbReference>
<comment type="caution">
    <text evidence="8">The sequence shown here is derived from an EMBL/GenBank/DDBJ whole genome shotgun (WGS) entry which is preliminary data.</text>
</comment>
<keyword evidence="4" id="KW-0928">Hypersensitive response elicitation</keyword>
<comment type="similarity">
    <text evidence="2">Belongs to the elicitin family.</text>
</comment>
<evidence type="ECO:0000256" key="4">
    <source>
        <dbReference type="ARBA" id="ARBA00022978"/>
    </source>
</evidence>
<dbReference type="Pfam" id="PF00964">
    <property type="entry name" value="Elicitin"/>
    <property type="match status" value="1"/>
</dbReference>
<feature type="signal peptide" evidence="7">
    <location>
        <begin position="1"/>
        <end position="20"/>
    </location>
</feature>
<dbReference type="GO" id="GO:0005576">
    <property type="term" value="C:extracellular region"/>
    <property type="evidence" value="ECO:0007669"/>
    <property type="project" value="UniProtKB-SubCell"/>
</dbReference>
<keyword evidence="5" id="KW-1015">Disulfide bond</keyword>
<dbReference type="Proteomes" id="UP000486351">
    <property type="component" value="Unassembled WGS sequence"/>
</dbReference>
<protein>
    <recommendedName>
        <fullName evidence="10">Elicitin</fullName>
    </recommendedName>
</protein>
<reference evidence="8 9" key="1">
    <citation type="submission" date="2018-09" db="EMBL/GenBank/DDBJ databases">
        <title>Genomic investigation of the strawberry pathogen Phytophthora fragariae indicates pathogenicity is determined by transcriptional variation in three key races.</title>
        <authorList>
            <person name="Adams T.M."/>
            <person name="Armitage A.D."/>
            <person name="Sobczyk M.K."/>
            <person name="Bates H.J."/>
            <person name="Dunwell J.M."/>
            <person name="Nellist C.F."/>
            <person name="Harrison R.J."/>
        </authorList>
    </citation>
    <scope>NUCLEOTIDE SEQUENCE [LARGE SCALE GENOMIC DNA]</scope>
    <source>
        <strain evidence="8 9">NOV-77</strain>
    </source>
</reference>
<name>A0A6G0QXB6_9STRA</name>